<evidence type="ECO:0000313" key="2">
    <source>
        <dbReference type="Proteomes" id="UP000094526"/>
    </source>
</evidence>
<name>A0A1C1D1M6_9EURO</name>
<comment type="caution">
    <text evidence="1">The sequence shown here is derived from an EMBL/GenBank/DDBJ whole genome shotgun (WGS) entry which is preliminary data.</text>
</comment>
<proteinExistence type="predicted"/>
<organism evidence="1 2">
    <name type="scientific">Cladophialophora carrionii</name>
    <dbReference type="NCBI Taxonomy" id="86049"/>
    <lineage>
        <taxon>Eukaryota</taxon>
        <taxon>Fungi</taxon>
        <taxon>Dikarya</taxon>
        <taxon>Ascomycota</taxon>
        <taxon>Pezizomycotina</taxon>
        <taxon>Eurotiomycetes</taxon>
        <taxon>Chaetothyriomycetidae</taxon>
        <taxon>Chaetothyriales</taxon>
        <taxon>Herpotrichiellaceae</taxon>
        <taxon>Cladophialophora</taxon>
    </lineage>
</organism>
<dbReference type="AlphaFoldDB" id="A0A1C1D1M6"/>
<dbReference type="EMBL" id="LGRB01000003">
    <property type="protein sequence ID" value="OCT54642.1"/>
    <property type="molecule type" value="Genomic_DNA"/>
</dbReference>
<evidence type="ECO:0000313" key="1">
    <source>
        <dbReference type="EMBL" id="OCT54642.1"/>
    </source>
</evidence>
<gene>
    <name evidence="1" type="ORF">CLCR_03176</name>
</gene>
<protein>
    <submittedName>
        <fullName evidence="1">Uncharacterized protein</fullName>
    </submittedName>
</protein>
<dbReference type="VEuPathDB" id="FungiDB:CLCR_03176"/>
<keyword evidence="2" id="KW-1185">Reference proteome</keyword>
<dbReference type="Proteomes" id="UP000094526">
    <property type="component" value="Unassembled WGS sequence"/>
</dbReference>
<sequence length="137" mass="14935">MERLLESLATDLHLSAQAVFWQSRALDSPQFCSGSHQWRCALQILCSSMVEFLSTQEGAVTRIVFLETLSLRQHGCGRVRLKLGNSAKGSGTKLLSIMDVMSQATGQELPDAPCPAFAFGSSRPMVSRNSTAGFVKR</sequence>
<reference evidence="2" key="1">
    <citation type="submission" date="2015-07" db="EMBL/GenBank/DDBJ databases">
        <authorList>
            <person name="Teixeira M.M."/>
            <person name="Souza R.C."/>
            <person name="Almeida L.G."/>
            <person name="Vicente V.A."/>
            <person name="de Hoog S."/>
            <person name="Bocca A.L."/>
            <person name="de Almeida S.R."/>
            <person name="Vasconcelos A.T."/>
            <person name="Felipe M.S."/>
        </authorList>
    </citation>
    <scope>NUCLEOTIDE SEQUENCE [LARGE SCALE GENOMIC DNA]</scope>
    <source>
        <strain evidence="2">KSF</strain>
    </source>
</reference>
<accession>A0A1C1D1M6</accession>